<dbReference type="EMBL" id="QYUM01000002">
    <property type="protein sequence ID" value="RJF92867.1"/>
    <property type="molecule type" value="Genomic_DNA"/>
</dbReference>
<keyword evidence="4 9" id="KW-0547">Nucleotide-binding</keyword>
<comment type="subcellular location">
    <subcellularLocation>
        <location evidence="9">Cytoplasm</location>
    </subcellularLocation>
</comment>
<dbReference type="GO" id="GO:0004141">
    <property type="term" value="F:dethiobiotin synthase activity"/>
    <property type="evidence" value="ECO:0007669"/>
    <property type="project" value="UniProtKB-UniRule"/>
</dbReference>
<feature type="binding site" evidence="9">
    <location>
        <position position="44"/>
    </location>
    <ligand>
        <name>Mg(2+)</name>
        <dbReference type="ChEBI" id="CHEBI:18420"/>
    </ligand>
</feature>
<feature type="active site" evidence="9">
    <location>
        <position position="33"/>
    </location>
</feature>
<dbReference type="EC" id="6.3.3.3" evidence="9"/>
<dbReference type="GO" id="GO:0000287">
    <property type="term" value="F:magnesium ion binding"/>
    <property type="evidence" value="ECO:0007669"/>
    <property type="project" value="UniProtKB-UniRule"/>
</dbReference>
<name>A0A418WNQ8_9SPHN</name>
<dbReference type="Gene3D" id="3.40.50.300">
    <property type="entry name" value="P-loop containing nucleotide triphosphate hydrolases"/>
    <property type="match status" value="1"/>
</dbReference>
<evidence type="ECO:0000256" key="7">
    <source>
        <dbReference type="ARBA" id="ARBA00022842"/>
    </source>
</evidence>
<evidence type="ECO:0000313" key="10">
    <source>
        <dbReference type="EMBL" id="RJF92867.1"/>
    </source>
</evidence>
<comment type="subunit">
    <text evidence="9">Homodimer.</text>
</comment>
<keyword evidence="6 9" id="KW-0067">ATP-binding</keyword>
<comment type="cofactor">
    <cofactor evidence="9">
        <name>Mg(2+)</name>
        <dbReference type="ChEBI" id="CHEBI:18420"/>
    </cofactor>
</comment>
<dbReference type="InterPro" id="IPR004472">
    <property type="entry name" value="DTB_synth_BioD"/>
</dbReference>
<dbReference type="GO" id="GO:0009102">
    <property type="term" value="P:biotin biosynthetic process"/>
    <property type="evidence" value="ECO:0007669"/>
    <property type="project" value="UniProtKB-UniRule"/>
</dbReference>
<organism evidence="10 11">
    <name type="scientific">Sphingomonas cavernae</name>
    <dbReference type="NCBI Taxonomy" id="2320861"/>
    <lineage>
        <taxon>Bacteria</taxon>
        <taxon>Pseudomonadati</taxon>
        <taxon>Pseudomonadota</taxon>
        <taxon>Alphaproteobacteria</taxon>
        <taxon>Sphingomonadales</taxon>
        <taxon>Sphingomonadaceae</taxon>
        <taxon>Sphingomonas</taxon>
    </lineage>
</organism>
<accession>A0A418WNQ8</accession>
<comment type="caution">
    <text evidence="10">The sequence shown here is derived from an EMBL/GenBank/DDBJ whole genome shotgun (WGS) entry which is preliminary data.</text>
</comment>
<proteinExistence type="inferred from homology"/>
<keyword evidence="11" id="KW-1185">Reference proteome</keyword>
<keyword evidence="3 9" id="KW-0479">Metal-binding</keyword>
<sequence length="205" mass="21621">MSQRFVITATDTDVGKTIFSAALVQALGASYWKPIQAGLEGGTDSETVARLTGVTPIPEAWRLATPASPHLAAEIDGVTIDPVALAPPDCDGPLIIEAAGGALVPVTRTTLFADIFARWQLPVIVCARTALGTINHSLMTIEALRNRNVPIHGLAFIGDAMPDSEAIIPEITGIRRLGRLPHLDPLTPKTLAAAFAAHFKTGDFT</sequence>
<dbReference type="PANTHER" id="PTHR43210:SF2">
    <property type="entry name" value="ATP-DEPENDENT DETHIOBIOTIN SYNTHETASE BIOD 2"/>
    <property type="match status" value="1"/>
</dbReference>
<comment type="catalytic activity">
    <reaction evidence="8">
        <text>(7R,8S)-8-amino-7-(carboxyamino)nonanoate + ATP = (4R,5S)-dethiobiotin + ADP + phosphate + H(+)</text>
        <dbReference type="Rhea" id="RHEA:63684"/>
        <dbReference type="ChEBI" id="CHEBI:15378"/>
        <dbReference type="ChEBI" id="CHEBI:30616"/>
        <dbReference type="ChEBI" id="CHEBI:43474"/>
        <dbReference type="ChEBI" id="CHEBI:149470"/>
        <dbReference type="ChEBI" id="CHEBI:149473"/>
        <dbReference type="ChEBI" id="CHEBI:456216"/>
    </reaction>
</comment>
<feature type="binding site" evidence="9">
    <location>
        <begin position="13"/>
        <end position="18"/>
    </location>
    <ligand>
        <name>ATP</name>
        <dbReference type="ChEBI" id="CHEBI:30616"/>
    </ligand>
</feature>
<dbReference type="AlphaFoldDB" id="A0A418WNQ8"/>
<evidence type="ECO:0000256" key="4">
    <source>
        <dbReference type="ARBA" id="ARBA00022741"/>
    </source>
</evidence>
<gene>
    <name evidence="9 10" type="primary">bioD</name>
    <name evidence="10" type="ORF">D3876_00280</name>
</gene>
<reference evidence="10 11" key="1">
    <citation type="submission" date="2018-09" db="EMBL/GenBank/DDBJ databases">
        <authorList>
            <person name="Zhu H."/>
        </authorList>
    </citation>
    <scope>NUCLEOTIDE SEQUENCE [LARGE SCALE GENOMIC DNA]</scope>
    <source>
        <strain evidence="10 11">K2R01-6</strain>
    </source>
</reference>
<keyword evidence="2 9" id="KW-0436">Ligase</keyword>
<feature type="binding site" evidence="9">
    <location>
        <begin position="97"/>
        <end position="100"/>
    </location>
    <ligand>
        <name>ATP</name>
        <dbReference type="ChEBI" id="CHEBI:30616"/>
    </ligand>
</feature>
<dbReference type="Proteomes" id="UP000286100">
    <property type="component" value="Unassembled WGS sequence"/>
</dbReference>
<feature type="binding site" evidence="9">
    <location>
        <position position="44"/>
    </location>
    <ligand>
        <name>ATP</name>
        <dbReference type="ChEBI" id="CHEBI:30616"/>
    </ligand>
</feature>
<dbReference type="InterPro" id="IPR027417">
    <property type="entry name" value="P-loop_NTPase"/>
</dbReference>
<dbReference type="CDD" id="cd03109">
    <property type="entry name" value="DTBS"/>
    <property type="match status" value="1"/>
</dbReference>
<feature type="binding site" evidence="9">
    <location>
        <position position="17"/>
    </location>
    <ligand>
        <name>Mg(2+)</name>
        <dbReference type="ChEBI" id="CHEBI:18420"/>
    </ligand>
</feature>
<comment type="similarity">
    <text evidence="9">Belongs to the dethiobiotin synthetase family.</text>
</comment>
<dbReference type="HAMAP" id="MF_00336">
    <property type="entry name" value="BioD"/>
    <property type="match status" value="1"/>
</dbReference>
<dbReference type="SUPFAM" id="SSF52540">
    <property type="entry name" value="P-loop containing nucleoside triphosphate hydrolases"/>
    <property type="match status" value="1"/>
</dbReference>
<keyword evidence="1 9" id="KW-0963">Cytoplasm</keyword>
<keyword evidence="7 9" id="KW-0460">Magnesium</keyword>
<evidence type="ECO:0000256" key="9">
    <source>
        <dbReference type="HAMAP-Rule" id="MF_00336"/>
    </source>
</evidence>
<comment type="pathway">
    <text evidence="9">Cofactor biosynthesis; biotin biosynthesis; biotin from 7,8-diaminononanoate: step 1/2.</text>
</comment>
<evidence type="ECO:0000256" key="6">
    <source>
        <dbReference type="ARBA" id="ARBA00022840"/>
    </source>
</evidence>
<evidence type="ECO:0000256" key="3">
    <source>
        <dbReference type="ARBA" id="ARBA00022723"/>
    </source>
</evidence>
<keyword evidence="5 9" id="KW-0093">Biotin biosynthesis</keyword>
<feature type="binding site" evidence="9">
    <location>
        <begin position="181"/>
        <end position="183"/>
    </location>
    <ligand>
        <name>ATP</name>
        <dbReference type="ChEBI" id="CHEBI:30616"/>
    </ligand>
</feature>
<protein>
    <recommendedName>
        <fullName evidence="9">ATP-dependent dethiobiotin synthetase BioD</fullName>
        <ecNumber evidence="9">6.3.3.3</ecNumber>
    </recommendedName>
    <alternativeName>
        <fullName evidence="9">DTB synthetase</fullName>
        <shortName evidence="9">DTBS</shortName>
    </alternativeName>
    <alternativeName>
        <fullName evidence="9">Dethiobiotin synthase</fullName>
    </alternativeName>
</protein>
<comment type="function">
    <text evidence="9">Catalyzes a mechanistically unusual reaction, the ATP-dependent insertion of CO2 between the N7 and N8 nitrogen atoms of 7,8-diaminopelargonic acid (DAPA, also called 7,8-diammoniononanoate) to form a ureido ring.</text>
</comment>
<dbReference type="RefSeq" id="WP_119759147.1">
    <property type="nucleotide sequence ID" value="NZ_QYUM01000002.1"/>
</dbReference>
<evidence type="ECO:0000313" key="11">
    <source>
        <dbReference type="Proteomes" id="UP000286100"/>
    </source>
</evidence>
<dbReference type="OrthoDB" id="9802097at2"/>
<comment type="caution">
    <text evidence="9">Lacks conserved residue(s) required for the propagation of feature annotation.</text>
</comment>
<dbReference type="GO" id="GO:0005829">
    <property type="term" value="C:cytosol"/>
    <property type="evidence" value="ECO:0007669"/>
    <property type="project" value="TreeGrafter"/>
</dbReference>
<feature type="binding site" evidence="9">
    <location>
        <position position="97"/>
    </location>
    <ligand>
        <name>Mg(2+)</name>
        <dbReference type="ChEBI" id="CHEBI:18420"/>
    </ligand>
</feature>
<dbReference type="NCBIfam" id="TIGR00347">
    <property type="entry name" value="bioD"/>
    <property type="match status" value="1"/>
</dbReference>
<dbReference type="UniPathway" id="UPA00078">
    <property type="reaction ID" value="UER00161"/>
</dbReference>
<evidence type="ECO:0000256" key="1">
    <source>
        <dbReference type="ARBA" id="ARBA00022490"/>
    </source>
</evidence>
<evidence type="ECO:0000256" key="2">
    <source>
        <dbReference type="ARBA" id="ARBA00022598"/>
    </source>
</evidence>
<comment type="catalytic activity">
    <reaction evidence="9">
        <text>(7R,8S)-7,8-diammoniononanoate + CO2 + ATP = (4R,5S)-dethiobiotin + ADP + phosphate + 3 H(+)</text>
        <dbReference type="Rhea" id="RHEA:15805"/>
        <dbReference type="ChEBI" id="CHEBI:15378"/>
        <dbReference type="ChEBI" id="CHEBI:16526"/>
        <dbReference type="ChEBI" id="CHEBI:30616"/>
        <dbReference type="ChEBI" id="CHEBI:43474"/>
        <dbReference type="ChEBI" id="CHEBI:149469"/>
        <dbReference type="ChEBI" id="CHEBI:149473"/>
        <dbReference type="ChEBI" id="CHEBI:456216"/>
        <dbReference type="EC" id="6.3.3.3"/>
    </reaction>
</comment>
<dbReference type="PANTHER" id="PTHR43210">
    <property type="entry name" value="DETHIOBIOTIN SYNTHETASE"/>
    <property type="match status" value="1"/>
</dbReference>
<evidence type="ECO:0000256" key="5">
    <source>
        <dbReference type="ARBA" id="ARBA00022756"/>
    </source>
</evidence>
<evidence type="ECO:0000256" key="8">
    <source>
        <dbReference type="ARBA" id="ARBA00047386"/>
    </source>
</evidence>
<dbReference type="PIRSF" id="PIRSF006755">
    <property type="entry name" value="DTB_synth"/>
    <property type="match status" value="1"/>
</dbReference>
<dbReference type="Pfam" id="PF13500">
    <property type="entry name" value="AAA_26"/>
    <property type="match status" value="1"/>
</dbReference>
<dbReference type="GO" id="GO:0005524">
    <property type="term" value="F:ATP binding"/>
    <property type="evidence" value="ECO:0007669"/>
    <property type="project" value="UniProtKB-UniRule"/>
</dbReference>